<comment type="caution">
    <text evidence="2">The sequence shown here is derived from an EMBL/GenBank/DDBJ whole genome shotgun (WGS) entry which is preliminary data.</text>
</comment>
<name>A0ABQ1MD03_9BACT</name>
<feature type="region of interest" description="Disordered" evidence="1">
    <location>
        <begin position="132"/>
        <end position="162"/>
    </location>
</feature>
<sequence length="271" mass="31124">MNAEQFLEIVNQGDQLNREQVNQLYKLHENFPYFQIPNVLLAKHEAQKGKGNPSEFLGWAALNSPNRSWLKKLIEDPLIISEVSKNIQSTEIVKTTAPQIIEDEDSDGELIPKPLPEQNLAQRAGLLKKLGENLTTNSNKEEKAGEPEKEIKKPRRKRSGPDDLIETIKKKEKKEILDEKKKEQIDIIKSFSKKEIKLATIKELENFQKQSDLSENSTQLNPNLLSESYARLLAKQGKNKKAKEIYQKLMVKFPNKSTYFADLIKELEDKS</sequence>
<accession>A0ABQ1MD03</accession>
<dbReference type="RefSeq" id="WP_188441746.1">
    <property type="nucleotide sequence ID" value="NZ_BMFD01000005.1"/>
</dbReference>
<organism evidence="2 3">
    <name type="scientific">Belliella aquatica</name>
    <dbReference type="NCBI Taxonomy" id="1323734"/>
    <lineage>
        <taxon>Bacteria</taxon>
        <taxon>Pseudomonadati</taxon>
        <taxon>Bacteroidota</taxon>
        <taxon>Cytophagia</taxon>
        <taxon>Cytophagales</taxon>
        <taxon>Cyclobacteriaceae</taxon>
        <taxon>Belliella</taxon>
    </lineage>
</organism>
<evidence type="ECO:0000313" key="3">
    <source>
        <dbReference type="Proteomes" id="UP000635885"/>
    </source>
</evidence>
<evidence type="ECO:0000313" key="2">
    <source>
        <dbReference type="EMBL" id="GGC38666.1"/>
    </source>
</evidence>
<dbReference type="Proteomes" id="UP000635885">
    <property type="component" value="Unassembled WGS sequence"/>
</dbReference>
<protein>
    <recommendedName>
        <fullName evidence="4">Tetratricopeptide repeat protein</fullName>
    </recommendedName>
</protein>
<evidence type="ECO:0000256" key="1">
    <source>
        <dbReference type="SAM" id="MobiDB-lite"/>
    </source>
</evidence>
<reference evidence="3" key="1">
    <citation type="journal article" date="2019" name="Int. J. Syst. Evol. Microbiol.">
        <title>The Global Catalogue of Microorganisms (GCM) 10K type strain sequencing project: providing services to taxonomists for standard genome sequencing and annotation.</title>
        <authorList>
            <consortium name="The Broad Institute Genomics Platform"/>
            <consortium name="The Broad Institute Genome Sequencing Center for Infectious Disease"/>
            <person name="Wu L."/>
            <person name="Ma J."/>
        </authorList>
    </citation>
    <scope>NUCLEOTIDE SEQUENCE [LARGE SCALE GENOMIC DNA]</scope>
    <source>
        <strain evidence="3">CGMCC 1.12479</strain>
    </source>
</reference>
<gene>
    <name evidence="2" type="ORF">GCM10010993_16850</name>
</gene>
<evidence type="ECO:0008006" key="4">
    <source>
        <dbReference type="Google" id="ProtNLM"/>
    </source>
</evidence>
<dbReference type="EMBL" id="BMFD01000005">
    <property type="protein sequence ID" value="GGC38666.1"/>
    <property type="molecule type" value="Genomic_DNA"/>
</dbReference>
<proteinExistence type="predicted"/>
<feature type="compositionally biased region" description="Basic and acidic residues" evidence="1">
    <location>
        <begin position="139"/>
        <end position="151"/>
    </location>
</feature>
<keyword evidence="3" id="KW-1185">Reference proteome</keyword>